<keyword evidence="2" id="KW-1185">Reference proteome</keyword>
<dbReference type="AlphaFoldDB" id="A0AAV2KTU8"/>
<organism evidence="1 2">
    <name type="scientific">Knipowitschia caucasica</name>
    <name type="common">Caucasian dwarf goby</name>
    <name type="synonym">Pomatoschistus caucasicus</name>
    <dbReference type="NCBI Taxonomy" id="637954"/>
    <lineage>
        <taxon>Eukaryota</taxon>
        <taxon>Metazoa</taxon>
        <taxon>Chordata</taxon>
        <taxon>Craniata</taxon>
        <taxon>Vertebrata</taxon>
        <taxon>Euteleostomi</taxon>
        <taxon>Actinopterygii</taxon>
        <taxon>Neopterygii</taxon>
        <taxon>Teleostei</taxon>
        <taxon>Neoteleostei</taxon>
        <taxon>Acanthomorphata</taxon>
        <taxon>Gobiaria</taxon>
        <taxon>Gobiiformes</taxon>
        <taxon>Gobioidei</taxon>
        <taxon>Gobiidae</taxon>
        <taxon>Gobiinae</taxon>
        <taxon>Knipowitschia</taxon>
    </lineage>
</organism>
<reference evidence="1 2" key="1">
    <citation type="submission" date="2024-04" db="EMBL/GenBank/DDBJ databases">
        <authorList>
            <person name="Waldvogel A.-M."/>
            <person name="Schoenle A."/>
        </authorList>
    </citation>
    <scope>NUCLEOTIDE SEQUENCE [LARGE SCALE GENOMIC DNA]</scope>
</reference>
<proteinExistence type="predicted"/>
<dbReference type="Proteomes" id="UP001497482">
    <property type="component" value="Chromosome 2"/>
</dbReference>
<name>A0AAV2KTU8_KNICA</name>
<protein>
    <submittedName>
        <fullName evidence="1">Uncharacterized protein</fullName>
    </submittedName>
</protein>
<accession>A0AAV2KTU8</accession>
<sequence>MCGEWGGGGINWGWLGMGGWCGWSIYNLMGIDVGMVVCLGCWVGGGCFVESLVGGGWGVGVGWGCGRVVWGVLGG</sequence>
<gene>
    <name evidence="1" type="ORF">KC01_LOCUS22209</name>
</gene>
<evidence type="ECO:0000313" key="2">
    <source>
        <dbReference type="Proteomes" id="UP001497482"/>
    </source>
</evidence>
<dbReference type="EMBL" id="OZ035824">
    <property type="protein sequence ID" value="CAL1593054.1"/>
    <property type="molecule type" value="Genomic_DNA"/>
</dbReference>
<evidence type="ECO:0000313" key="1">
    <source>
        <dbReference type="EMBL" id="CAL1593054.1"/>
    </source>
</evidence>